<accession>A0ABD2IYA3</accession>
<dbReference type="EMBL" id="JBICBT010001068">
    <property type="protein sequence ID" value="KAL3084879.1"/>
    <property type="molecule type" value="Genomic_DNA"/>
</dbReference>
<protein>
    <submittedName>
        <fullName evidence="1">Uncharacterized protein</fullName>
    </submittedName>
</protein>
<organism evidence="1 2">
    <name type="scientific">Heterodera trifolii</name>
    <dbReference type="NCBI Taxonomy" id="157864"/>
    <lineage>
        <taxon>Eukaryota</taxon>
        <taxon>Metazoa</taxon>
        <taxon>Ecdysozoa</taxon>
        <taxon>Nematoda</taxon>
        <taxon>Chromadorea</taxon>
        <taxon>Rhabditida</taxon>
        <taxon>Tylenchina</taxon>
        <taxon>Tylenchomorpha</taxon>
        <taxon>Tylenchoidea</taxon>
        <taxon>Heteroderidae</taxon>
        <taxon>Heteroderinae</taxon>
        <taxon>Heterodera</taxon>
    </lineage>
</organism>
<keyword evidence="2" id="KW-1185">Reference proteome</keyword>
<proteinExistence type="predicted"/>
<dbReference type="Proteomes" id="UP001620626">
    <property type="component" value="Unassembled WGS sequence"/>
</dbReference>
<sequence length="280" mass="31456">MDAFQQFKREDGQFRHPFTMIVSGSTGSGKVRVDNAYGELNPNVMNLQRAGKIGNVPVTVHSGVPRAEQVRECAKKEKTLLVLDDLLVGMSQQYLDALFTPWLTQLGHQRNFGDSASVQQRAACGAHKFTLFSVNAKPCGGVADTPPSPPTSSRQGLPTLLRAYRDACTKNFGYLLVDMHPETRNESFLETLCKLPKRRMTLFETHSDDQLLCLVEICLNILKGRVPLRPRHLNKLKAHALVLRRLARTRCSRSAKKVFATARRTAFPLLWGSLRQLLFR</sequence>
<comment type="caution">
    <text evidence="1">The sequence shown here is derived from an EMBL/GenBank/DDBJ whole genome shotgun (WGS) entry which is preliminary data.</text>
</comment>
<name>A0ABD2IYA3_9BILA</name>
<gene>
    <name evidence="1" type="ORF">niasHT_034514</name>
</gene>
<reference evidence="1 2" key="1">
    <citation type="submission" date="2024-10" db="EMBL/GenBank/DDBJ databases">
        <authorList>
            <person name="Kim D."/>
        </authorList>
    </citation>
    <scope>NUCLEOTIDE SEQUENCE [LARGE SCALE GENOMIC DNA]</scope>
    <source>
        <strain evidence="1">BH-2024</strain>
    </source>
</reference>
<dbReference type="AlphaFoldDB" id="A0ABD2IYA3"/>
<evidence type="ECO:0000313" key="2">
    <source>
        <dbReference type="Proteomes" id="UP001620626"/>
    </source>
</evidence>
<evidence type="ECO:0000313" key="1">
    <source>
        <dbReference type="EMBL" id="KAL3084879.1"/>
    </source>
</evidence>